<evidence type="ECO:0000259" key="2">
    <source>
        <dbReference type="PROSITE" id="PS50830"/>
    </source>
</evidence>
<sequence length="294" mass="30626">MPLMVAPQQRRRPTLVAAAAQPTGAAAPPPPPPPPLAAAALGCLAALLLTLAPPAVGAKELVQGYPRVVDGDTLDFSGTRVRLFGIDAPETKQSCTAKGGEYLCGERSKQALAAKIGKSKVECEQKNRDMYGRIVGVCLLPGGLGRQPEDLNAWLVEQGLAVAYRQYSKAYVPLEEAAREARRGIWSGSFELPQKWRQDNPRGGGGGAKAAAAVVAAPAPLAAPAAAVAALPAAVAQPPAGCAIKGNITAKGERIYHVPGGSFYDRTVIELNKGERFFCTAVEAEAAGWRASRS</sequence>
<dbReference type="PROSITE" id="PS50830">
    <property type="entry name" value="TNASE_3"/>
    <property type="match status" value="1"/>
</dbReference>
<keyword evidence="4" id="KW-1185">Reference proteome</keyword>
<dbReference type="OrthoDB" id="430293at2759"/>
<dbReference type="Gene3D" id="2.40.50.90">
    <property type="match status" value="1"/>
</dbReference>
<dbReference type="PANTHER" id="PTHR12302">
    <property type="entry name" value="EBNA2 BINDING PROTEIN P100"/>
    <property type="match status" value="1"/>
</dbReference>
<feature type="domain" description="TNase-like" evidence="2">
    <location>
        <begin position="67"/>
        <end position="188"/>
    </location>
</feature>
<comment type="caution">
    <text evidence="3">The sequence shown here is derived from an EMBL/GenBank/DDBJ whole genome shotgun (WGS) entry which is preliminary data.</text>
</comment>
<dbReference type="Pfam" id="PF00565">
    <property type="entry name" value="SNase"/>
    <property type="match status" value="1"/>
</dbReference>
<proteinExistence type="predicted"/>
<dbReference type="EMBL" id="LHPF02000051">
    <property type="protein sequence ID" value="PSC67667.1"/>
    <property type="molecule type" value="Genomic_DNA"/>
</dbReference>
<dbReference type="InterPro" id="IPR035437">
    <property type="entry name" value="SNase_OB-fold_sf"/>
</dbReference>
<dbReference type="InterPro" id="IPR016071">
    <property type="entry name" value="Staphylococal_nuclease_OB-fold"/>
</dbReference>
<dbReference type="SUPFAM" id="SSF50199">
    <property type="entry name" value="Staphylococcal nuclease"/>
    <property type="match status" value="1"/>
</dbReference>
<evidence type="ECO:0000313" key="4">
    <source>
        <dbReference type="Proteomes" id="UP000239649"/>
    </source>
</evidence>
<evidence type="ECO:0000256" key="1">
    <source>
        <dbReference type="SAM" id="MobiDB-lite"/>
    </source>
</evidence>
<gene>
    <name evidence="3" type="ORF">C2E20_8666</name>
</gene>
<reference evidence="3 4" key="1">
    <citation type="journal article" date="2018" name="Plant J.">
        <title>Genome sequences of Chlorella sorokiniana UTEX 1602 and Micractinium conductrix SAG 241.80: implications to maltose excretion by a green alga.</title>
        <authorList>
            <person name="Arriola M.B."/>
            <person name="Velmurugan N."/>
            <person name="Zhang Y."/>
            <person name="Plunkett M.H."/>
            <person name="Hondzo H."/>
            <person name="Barney B.M."/>
        </authorList>
    </citation>
    <scope>NUCLEOTIDE SEQUENCE [LARGE SCALE GENOMIC DNA]</scope>
    <source>
        <strain evidence="3 4">SAG 241.80</strain>
    </source>
</reference>
<accession>A0A2P6V0P7</accession>
<feature type="compositionally biased region" description="Low complexity" evidence="1">
    <location>
        <begin position="14"/>
        <end position="26"/>
    </location>
</feature>
<dbReference type="SMART" id="SM00318">
    <property type="entry name" value="SNc"/>
    <property type="match status" value="1"/>
</dbReference>
<organism evidence="3 4">
    <name type="scientific">Micractinium conductrix</name>
    <dbReference type="NCBI Taxonomy" id="554055"/>
    <lineage>
        <taxon>Eukaryota</taxon>
        <taxon>Viridiplantae</taxon>
        <taxon>Chlorophyta</taxon>
        <taxon>core chlorophytes</taxon>
        <taxon>Trebouxiophyceae</taxon>
        <taxon>Chlorellales</taxon>
        <taxon>Chlorellaceae</taxon>
        <taxon>Chlorella clade</taxon>
        <taxon>Micractinium</taxon>
    </lineage>
</organism>
<dbReference type="AlphaFoldDB" id="A0A2P6V0P7"/>
<name>A0A2P6V0P7_9CHLO</name>
<evidence type="ECO:0000313" key="3">
    <source>
        <dbReference type="EMBL" id="PSC67667.1"/>
    </source>
</evidence>
<feature type="region of interest" description="Disordered" evidence="1">
    <location>
        <begin position="1"/>
        <end position="33"/>
    </location>
</feature>
<dbReference type="Proteomes" id="UP000239649">
    <property type="component" value="Unassembled WGS sequence"/>
</dbReference>
<protein>
    <submittedName>
        <fullName evidence="3">Nuclease</fullName>
    </submittedName>
</protein>
<dbReference type="PANTHER" id="PTHR12302:SF26">
    <property type="entry name" value="BLR1266 PROTEIN"/>
    <property type="match status" value="1"/>
</dbReference>